<dbReference type="InterPro" id="IPR048502">
    <property type="entry name" value="NamZ_N"/>
</dbReference>
<protein>
    <submittedName>
        <fullName evidence="5">DUF1343 domain-containing protein</fullName>
    </submittedName>
</protein>
<feature type="signal peptide" evidence="1">
    <location>
        <begin position="1"/>
        <end position="23"/>
    </location>
</feature>
<dbReference type="Gene3D" id="3.90.1150.140">
    <property type="match status" value="1"/>
</dbReference>
<feature type="chain" id="PRO_5046954597" evidence="1">
    <location>
        <begin position="24"/>
        <end position="949"/>
    </location>
</feature>
<dbReference type="SUPFAM" id="SSF56601">
    <property type="entry name" value="beta-lactamase/transpeptidase-like"/>
    <property type="match status" value="1"/>
</dbReference>
<proteinExistence type="predicted"/>
<feature type="domain" description="Peptidoglycan beta-N-acetylmuramidase NamZ N-terminal" evidence="3">
    <location>
        <begin position="62"/>
        <end position="267"/>
    </location>
</feature>
<evidence type="ECO:0000259" key="4">
    <source>
        <dbReference type="Pfam" id="PF20732"/>
    </source>
</evidence>
<evidence type="ECO:0000259" key="2">
    <source>
        <dbReference type="Pfam" id="PF00144"/>
    </source>
</evidence>
<gene>
    <name evidence="5" type="ORF">GC097_16040</name>
</gene>
<organism evidence="5 6">
    <name type="scientific">Paenibacillus planticolens</name>
    <dbReference type="NCBI Taxonomy" id="2654976"/>
    <lineage>
        <taxon>Bacteria</taxon>
        <taxon>Bacillati</taxon>
        <taxon>Bacillota</taxon>
        <taxon>Bacilli</taxon>
        <taxon>Bacillales</taxon>
        <taxon>Paenibacillaceae</taxon>
        <taxon>Paenibacillus</taxon>
    </lineage>
</organism>
<dbReference type="Pfam" id="PF07075">
    <property type="entry name" value="NamZ_N"/>
    <property type="match status" value="1"/>
</dbReference>
<dbReference type="EMBL" id="WHNZ01000037">
    <property type="protein sequence ID" value="NOV01527.1"/>
    <property type="molecule type" value="Genomic_DNA"/>
</dbReference>
<sequence length="949" mass="104951">MKKGLSMILMAVMMLSVFNVGWAAPAVYVEAPSQKGGQQEKLKLGVEVLLEEQISLLKGKNVGLITNPTGVDRELNSIVDLLYHHPDVKLKALYGPEHGVRGTAQAGNYVEFYIDEETGLPVYSLYGTTRKPSPQMLKDIDVLLFDIQDVGTRYYTYIYTMALAMQAAKENNIKFIVLDRPNPLGGTKVEGPVLEKGYDSFIGMYEIPLRHGMTVGELAQLFNQEFKIGCDLTVVKMKGWDRNSYYDEIDTERPLDWILPSPNMPTLDTAIVYPGAAFFEGTNASEGRGTTRPFELIGAPFINGIDLAKNLNDLNLPGVQFRSACFTPEFSKHVNTLSCGIQIYVTDRQSYKPVETGLAIVKKVYDMYPTKLTFTSQFNLLIGNGWVVNEIKKGTSLEAIVNDSRWTGGLQAFMPIRSKYLLYGNVAEPEISWYKPKKSNPVLINGSAASVGMRQEPLDQIDAAVNKHIQNKLLPGAEVLVARSGTIVKQDAYGYAYQYEDGKFKLASDPVVMKKDTIFDVASVSKIFTSTAVLKLLEDGLIHSVDDPVINYIPEFAKNGKEKVTIKQLLTHTSGFVSWIPLWGKAATREDTFKLVLEYKLDKAPGTNYTYSDLNMITLGVIVERLTGKRLDAYVKEIITDPLGMHDTMYNPPASLKSRIAATEYQPGTNRAIVWGEVHDENAYALGGVAGHAGVFSTAHDLAILGHTILNDGKYGDTRILKPETVKLMKENHLPNFPENKHSLAFELNLGWYMDALNDAGSLGHTGFTGTSIVLSPTNDTILILLTNRVHPSRDMGSINPVRRDVARLVGDSIKIAIPGDGTAWFSGYGDNVDNVLQAEVNLAEKATLSFDTIYSIQTSADYGYIEATPNGTTWTQIRPALNGDSQGWRTITVEVPAGTKSIRFRYKTVGTSFQGSGRGWYIQNVKVTTSTDELTPELASAKWQIRMY</sequence>
<evidence type="ECO:0000259" key="3">
    <source>
        <dbReference type="Pfam" id="PF07075"/>
    </source>
</evidence>
<evidence type="ECO:0000313" key="6">
    <source>
        <dbReference type="Proteomes" id="UP000618579"/>
    </source>
</evidence>
<name>A0ABX1ZN68_9BACL</name>
<feature type="domain" description="Beta-lactamase-related" evidence="2">
    <location>
        <begin position="463"/>
        <end position="807"/>
    </location>
</feature>
<dbReference type="Gene3D" id="3.40.710.10">
    <property type="entry name" value="DD-peptidase/beta-lactamase superfamily"/>
    <property type="match status" value="1"/>
</dbReference>
<dbReference type="PANTHER" id="PTHR42915:SF1">
    <property type="entry name" value="PEPTIDOGLYCAN BETA-N-ACETYLMURAMIDASE NAMZ"/>
    <property type="match status" value="1"/>
</dbReference>
<dbReference type="Proteomes" id="UP000618579">
    <property type="component" value="Unassembled WGS sequence"/>
</dbReference>
<dbReference type="InterPro" id="IPR012338">
    <property type="entry name" value="Beta-lactam/transpept-like"/>
</dbReference>
<dbReference type="InterPro" id="IPR008302">
    <property type="entry name" value="NamZ"/>
</dbReference>
<keyword evidence="1" id="KW-0732">Signal</keyword>
<comment type="caution">
    <text evidence="5">The sequence shown here is derived from an EMBL/GenBank/DDBJ whole genome shotgun (WGS) entry which is preliminary data.</text>
</comment>
<evidence type="ECO:0000313" key="5">
    <source>
        <dbReference type="EMBL" id="NOV01527.1"/>
    </source>
</evidence>
<dbReference type="InterPro" id="IPR001466">
    <property type="entry name" value="Beta-lactam-related"/>
</dbReference>
<dbReference type="Pfam" id="PF00144">
    <property type="entry name" value="Beta-lactamase"/>
    <property type="match status" value="1"/>
</dbReference>
<dbReference type="InterPro" id="IPR048503">
    <property type="entry name" value="NamZ_C"/>
</dbReference>
<dbReference type="Pfam" id="PF20732">
    <property type="entry name" value="NamZ_C"/>
    <property type="match status" value="1"/>
</dbReference>
<accession>A0ABX1ZN68</accession>
<dbReference type="Pfam" id="PF20773">
    <property type="entry name" value="InhA-like_MAM"/>
    <property type="match status" value="1"/>
</dbReference>
<evidence type="ECO:0000256" key="1">
    <source>
        <dbReference type="SAM" id="SignalP"/>
    </source>
</evidence>
<dbReference type="Gene3D" id="3.40.50.12170">
    <property type="entry name" value="Uncharacterised protein PF07075, DUF1343"/>
    <property type="match status" value="1"/>
</dbReference>
<keyword evidence="6" id="KW-1185">Reference proteome</keyword>
<dbReference type="PANTHER" id="PTHR42915">
    <property type="entry name" value="HYPOTHETICAL 460 KDA PROTEIN IN FEUA-SIGW INTERGENIC REGION [PRECURSOR]"/>
    <property type="match status" value="1"/>
</dbReference>
<feature type="domain" description="Peptidoglycan beta-N-acetylmuramidase NamZ C-terminal" evidence="4">
    <location>
        <begin position="271"/>
        <end position="423"/>
    </location>
</feature>
<dbReference type="Gene3D" id="2.60.120.260">
    <property type="entry name" value="Galactose-binding domain-like"/>
    <property type="match status" value="1"/>
</dbReference>
<reference evidence="5 6" key="1">
    <citation type="submission" date="2019-10" db="EMBL/GenBank/DDBJ databases">
        <title>Description of Paenibacillus pedi sp. nov.</title>
        <authorList>
            <person name="Carlier A."/>
            <person name="Qi S."/>
        </authorList>
    </citation>
    <scope>NUCLEOTIDE SEQUENCE [LARGE SCALE GENOMIC DNA]</scope>
    <source>
        <strain evidence="5 6">LMG 31457</strain>
    </source>
</reference>